<keyword evidence="2" id="KW-0812">Transmembrane</keyword>
<feature type="compositionally biased region" description="Basic residues" evidence="1">
    <location>
        <begin position="225"/>
        <end position="238"/>
    </location>
</feature>
<sequence>MDCLTCREALSARMDGEEEPVPADQTDQHVDSCAACRSWRARVEHQSRALRIRQAPPVPDLSAAILDLAVPPHETRGWWARIALVAVAAAQLALALSQLLGVHTTVVAAHGDGHLFNESTAWNLALGAGVLWAAFHSRVTSGLIPVLGGFVLVLAPYSVHDILTGAVGMSRVAEHGLLVVALALLIVVNRRYSDPAPHDRTSHDDAEAPPHPDIDEPRPPTTRTTPRRPLRPTGRHAA</sequence>
<dbReference type="STRING" id="1912961.BU204_06230"/>
<gene>
    <name evidence="4" type="ORF">BU204_06230</name>
</gene>
<feature type="transmembrane region" description="Helical" evidence="2">
    <location>
        <begin position="78"/>
        <end position="100"/>
    </location>
</feature>
<keyword evidence="2" id="KW-1133">Transmembrane helix</keyword>
<evidence type="ECO:0000256" key="2">
    <source>
        <dbReference type="SAM" id="Phobius"/>
    </source>
</evidence>
<feature type="compositionally biased region" description="Basic and acidic residues" evidence="1">
    <location>
        <begin position="195"/>
        <end position="218"/>
    </location>
</feature>
<protein>
    <recommendedName>
        <fullName evidence="3">Putative zinc-finger domain-containing protein</fullName>
    </recommendedName>
</protein>
<dbReference type="Proteomes" id="UP000185596">
    <property type="component" value="Unassembled WGS sequence"/>
</dbReference>
<reference evidence="4 5" key="1">
    <citation type="submission" date="2016-12" db="EMBL/GenBank/DDBJ databases">
        <title>The draft genome sequence of Actinophytocola sp. 11-183.</title>
        <authorList>
            <person name="Wang W."/>
            <person name="Yuan L."/>
        </authorList>
    </citation>
    <scope>NUCLEOTIDE SEQUENCE [LARGE SCALE GENOMIC DNA]</scope>
    <source>
        <strain evidence="4 5">11-183</strain>
    </source>
</reference>
<dbReference type="OrthoDB" id="5197868at2"/>
<feature type="region of interest" description="Disordered" evidence="1">
    <location>
        <begin position="195"/>
        <end position="238"/>
    </location>
</feature>
<dbReference type="Pfam" id="PF13490">
    <property type="entry name" value="zf-HC2"/>
    <property type="match status" value="1"/>
</dbReference>
<evidence type="ECO:0000259" key="3">
    <source>
        <dbReference type="Pfam" id="PF13490"/>
    </source>
</evidence>
<keyword evidence="5" id="KW-1185">Reference proteome</keyword>
<dbReference type="InterPro" id="IPR027383">
    <property type="entry name" value="Znf_put"/>
</dbReference>
<dbReference type="EMBL" id="MSIE01000007">
    <property type="protein sequence ID" value="OLF18541.1"/>
    <property type="molecule type" value="Genomic_DNA"/>
</dbReference>
<proteinExistence type="predicted"/>
<dbReference type="AlphaFoldDB" id="A0A1Q8CW09"/>
<feature type="transmembrane region" description="Helical" evidence="2">
    <location>
        <begin position="142"/>
        <end position="160"/>
    </location>
</feature>
<comment type="caution">
    <text evidence="4">The sequence shown here is derived from an EMBL/GenBank/DDBJ whole genome shotgun (WGS) entry which is preliminary data.</text>
</comment>
<evidence type="ECO:0000256" key="1">
    <source>
        <dbReference type="SAM" id="MobiDB-lite"/>
    </source>
</evidence>
<organism evidence="4 5">
    <name type="scientific">Actinophytocola xanthii</name>
    <dbReference type="NCBI Taxonomy" id="1912961"/>
    <lineage>
        <taxon>Bacteria</taxon>
        <taxon>Bacillati</taxon>
        <taxon>Actinomycetota</taxon>
        <taxon>Actinomycetes</taxon>
        <taxon>Pseudonocardiales</taxon>
        <taxon>Pseudonocardiaceae</taxon>
    </lineage>
</organism>
<name>A0A1Q8CW09_9PSEU</name>
<dbReference type="RefSeq" id="WP_075124568.1">
    <property type="nucleotide sequence ID" value="NZ_MSIE01000007.1"/>
</dbReference>
<feature type="transmembrane region" description="Helical" evidence="2">
    <location>
        <begin position="172"/>
        <end position="188"/>
    </location>
</feature>
<keyword evidence="2" id="KW-0472">Membrane</keyword>
<evidence type="ECO:0000313" key="5">
    <source>
        <dbReference type="Proteomes" id="UP000185596"/>
    </source>
</evidence>
<feature type="domain" description="Putative zinc-finger" evidence="3">
    <location>
        <begin position="3"/>
        <end position="37"/>
    </location>
</feature>
<evidence type="ECO:0000313" key="4">
    <source>
        <dbReference type="EMBL" id="OLF18541.1"/>
    </source>
</evidence>
<feature type="transmembrane region" description="Helical" evidence="2">
    <location>
        <begin position="120"/>
        <end position="135"/>
    </location>
</feature>
<accession>A0A1Q8CW09</accession>